<feature type="domain" description="FAD-binding" evidence="5">
    <location>
        <begin position="313"/>
        <end position="371"/>
    </location>
</feature>
<sequence>MSTTGATVEADRSRRKDGAGMRVVVVGGGIGGLALGSGLRRNGFDVEVVDRDIDVRATGGYHITLDDRALAALGRLVQPQIVRRLSASGSALRHREPDAFWDRRGRFLGHGADLSGSASVDVDRITLRALLAEAVGPDLRLGRTVTGVGLDGDGRPRVGFADGTSVTADLVVGADGAHSLVARHLAGAPTNHPVGIIGFSGRTRRADLGAAESERLGPRSSMAVGPRGAALYIGFLDPVGNAALDAPELRMSVTTGPTYIWGAMFPEGAGTRALRGLRGEQLRAALLDRFRDRGWDDRFLEVVALADPTGIGSFRFRAASTRAAELAPWPAGSITALGDAVHATPPTAGMGAGAAIRDAADLLDQLGAVAEDAVPLTDAIGRFEAGMRERGSEVLALAMRTVRGIRATDTVLGAAATALATPILAAVARSSR</sequence>
<dbReference type="PANTHER" id="PTHR47178">
    <property type="entry name" value="MONOOXYGENASE, FAD-BINDING"/>
    <property type="match status" value="1"/>
</dbReference>
<evidence type="ECO:0000256" key="1">
    <source>
        <dbReference type="ARBA" id="ARBA00022630"/>
    </source>
</evidence>
<dbReference type="GO" id="GO:0004497">
    <property type="term" value="F:monooxygenase activity"/>
    <property type="evidence" value="ECO:0007669"/>
    <property type="project" value="UniProtKB-KW"/>
</dbReference>
<evidence type="ECO:0000256" key="3">
    <source>
        <dbReference type="ARBA" id="ARBA00023002"/>
    </source>
</evidence>
<evidence type="ECO:0000256" key="4">
    <source>
        <dbReference type="ARBA" id="ARBA00023033"/>
    </source>
</evidence>
<accession>A0ABQ0S7B6</accession>
<evidence type="ECO:0000256" key="2">
    <source>
        <dbReference type="ARBA" id="ARBA00022827"/>
    </source>
</evidence>
<organism evidence="6 7">
    <name type="scientific">Pseudonocardia saturnea</name>
    <dbReference type="NCBI Taxonomy" id="33909"/>
    <lineage>
        <taxon>Bacteria</taxon>
        <taxon>Bacillati</taxon>
        <taxon>Actinomycetota</taxon>
        <taxon>Actinomycetes</taxon>
        <taxon>Pseudonocardiales</taxon>
        <taxon>Pseudonocardiaceae</taxon>
        <taxon>Pseudonocardia</taxon>
    </lineage>
</organism>
<proteinExistence type="predicted"/>
<comment type="caution">
    <text evidence="6">The sequence shown here is derived from an EMBL/GenBank/DDBJ whole genome shotgun (WGS) entry which is preliminary data.</text>
</comment>
<gene>
    <name evidence="6" type="ORF">PSA01_58330</name>
</gene>
<dbReference type="PRINTS" id="PR00420">
    <property type="entry name" value="RNGMNOXGNASE"/>
</dbReference>
<dbReference type="EMBL" id="BJNH01000093">
    <property type="protein sequence ID" value="GEC28804.1"/>
    <property type="molecule type" value="Genomic_DNA"/>
</dbReference>
<keyword evidence="1" id="KW-0285">Flavoprotein</keyword>
<dbReference type="Pfam" id="PF01494">
    <property type="entry name" value="FAD_binding_3"/>
    <property type="match status" value="2"/>
</dbReference>
<protein>
    <submittedName>
        <fullName evidence="6">Monooxygenase</fullName>
    </submittedName>
</protein>
<name>A0ABQ0S7B6_9PSEU</name>
<dbReference type="SUPFAM" id="SSF51905">
    <property type="entry name" value="FAD/NAD(P)-binding domain"/>
    <property type="match status" value="1"/>
</dbReference>
<dbReference type="RefSeq" id="WP_197719920.1">
    <property type="nucleotide sequence ID" value="NZ_BJNH01000093.1"/>
</dbReference>
<keyword evidence="2" id="KW-0274">FAD</keyword>
<evidence type="ECO:0000313" key="7">
    <source>
        <dbReference type="Proteomes" id="UP000320693"/>
    </source>
</evidence>
<dbReference type="PANTHER" id="PTHR47178:SF6">
    <property type="entry name" value="FAD-BINDING DOMAIN-CONTAINING PROTEIN"/>
    <property type="match status" value="1"/>
</dbReference>
<feature type="domain" description="FAD-binding" evidence="5">
    <location>
        <begin position="22"/>
        <end position="185"/>
    </location>
</feature>
<evidence type="ECO:0000259" key="5">
    <source>
        <dbReference type="Pfam" id="PF01494"/>
    </source>
</evidence>
<dbReference type="InterPro" id="IPR036188">
    <property type="entry name" value="FAD/NAD-bd_sf"/>
</dbReference>
<dbReference type="Gene3D" id="3.50.50.60">
    <property type="entry name" value="FAD/NAD(P)-binding domain"/>
    <property type="match status" value="1"/>
</dbReference>
<dbReference type="InterPro" id="IPR002938">
    <property type="entry name" value="FAD-bd"/>
</dbReference>
<keyword evidence="3" id="KW-0560">Oxidoreductase</keyword>
<reference evidence="6 7" key="1">
    <citation type="submission" date="2019-06" db="EMBL/GenBank/DDBJ databases">
        <title>Whole genome shotgun sequence of Pseudonocardia saturnea NBRC 14499.</title>
        <authorList>
            <person name="Hosoyama A."/>
            <person name="Uohara A."/>
            <person name="Ohji S."/>
            <person name="Ichikawa N."/>
        </authorList>
    </citation>
    <scope>NUCLEOTIDE SEQUENCE [LARGE SCALE GENOMIC DNA]</scope>
    <source>
        <strain evidence="6 7">NBRC 14499</strain>
    </source>
</reference>
<evidence type="ECO:0000313" key="6">
    <source>
        <dbReference type="EMBL" id="GEC28804.1"/>
    </source>
</evidence>
<keyword evidence="7" id="KW-1185">Reference proteome</keyword>
<keyword evidence="4 6" id="KW-0503">Monooxygenase</keyword>
<dbReference type="Proteomes" id="UP000320693">
    <property type="component" value="Unassembled WGS sequence"/>
</dbReference>